<keyword evidence="1" id="KW-0472">Membrane</keyword>
<feature type="transmembrane region" description="Helical" evidence="1">
    <location>
        <begin position="63"/>
        <end position="80"/>
    </location>
</feature>
<gene>
    <name evidence="2" type="ORF">OINT_1001598</name>
</gene>
<sequence>MQSEQRGSLRCPFLLVLTESPELRTIDHCDGFRNLPRVVSNAAMRLHWGGHVSMVVTRLSKTAFVAAIAFFATLVSFGNITDYDTNFAFVQHVLMMDTIFPDATIKYRAIGNPMLHNAAYILIIAAETLTAILCWIGAFAMLGRLTDRAASFNRSKKWAIAGLSLGFLVWQVGFMSVGGEWFGMWMSQTWNGIESAFRFFITIIAVLIFIAMPDGELE</sequence>
<protein>
    <recommendedName>
        <fullName evidence="4">Small integral membrane protein</fullName>
    </recommendedName>
</protein>
<proteinExistence type="predicted"/>
<dbReference type="Proteomes" id="UP000004386">
    <property type="component" value="Unassembled WGS sequence"/>
</dbReference>
<name>C4WF43_9HYPH</name>
<organism evidence="2 3">
    <name type="scientific">Brucella intermedia LMG 3301</name>
    <dbReference type="NCBI Taxonomy" id="641118"/>
    <lineage>
        <taxon>Bacteria</taxon>
        <taxon>Pseudomonadati</taxon>
        <taxon>Pseudomonadota</taxon>
        <taxon>Alphaproteobacteria</taxon>
        <taxon>Hyphomicrobiales</taxon>
        <taxon>Brucellaceae</taxon>
        <taxon>Brucella/Ochrobactrum group</taxon>
        <taxon>Brucella</taxon>
    </lineage>
</organism>
<reference evidence="2 3" key="1">
    <citation type="submission" date="2009-05" db="EMBL/GenBank/DDBJ databases">
        <authorList>
            <person name="Setubal J.C."/>
            <person name="Boyle S."/>
            <person name="Crasta O.R."/>
            <person name="Gillespie J.J."/>
            <person name="Kenyon R.W."/>
            <person name="Lu J."/>
            <person name="Mane S."/>
            <person name="Nagrani S."/>
            <person name="Shallom J.M."/>
            <person name="Shallom S."/>
            <person name="Shukla M."/>
            <person name="Snyder E.E."/>
            <person name="Sobral B.W."/>
            <person name="Wattam A.R."/>
            <person name="Will R."/>
            <person name="Williams K."/>
            <person name="Yoo H."/>
            <person name="Munk C."/>
            <person name="Tapia R."/>
            <person name="Green L."/>
            <person name="Rogers Y."/>
            <person name="Detter J.C."/>
            <person name="Bruce D."/>
            <person name="Brettin T.S."/>
            <person name="Tsolis R."/>
        </authorList>
    </citation>
    <scope>NUCLEOTIDE SEQUENCE [LARGE SCALE GENOMIC DNA]</scope>
    <source>
        <strain evidence="2 3">LMG 3301</strain>
    </source>
</reference>
<feature type="transmembrane region" description="Helical" evidence="1">
    <location>
        <begin position="158"/>
        <end position="175"/>
    </location>
</feature>
<dbReference type="EMBL" id="ACQA01000001">
    <property type="protein sequence ID" value="EEQ96179.1"/>
    <property type="molecule type" value="Genomic_DNA"/>
</dbReference>
<feature type="transmembrane region" description="Helical" evidence="1">
    <location>
        <begin position="118"/>
        <end position="146"/>
    </location>
</feature>
<evidence type="ECO:0000256" key="1">
    <source>
        <dbReference type="SAM" id="Phobius"/>
    </source>
</evidence>
<keyword evidence="1" id="KW-1133">Transmembrane helix</keyword>
<feature type="transmembrane region" description="Helical" evidence="1">
    <location>
        <begin position="195"/>
        <end position="212"/>
    </location>
</feature>
<evidence type="ECO:0000313" key="2">
    <source>
        <dbReference type="EMBL" id="EEQ96179.1"/>
    </source>
</evidence>
<evidence type="ECO:0008006" key="4">
    <source>
        <dbReference type="Google" id="ProtNLM"/>
    </source>
</evidence>
<comment type="caution">
    <text evidence="2">The sequence shown here is derived from an EMBL/GenBank/DDBJ whole genome shotgun (WGS) entry which is preliminary data.</text>
</comment>
<dbReference type="InterPro" id="IPR018681">
    <property type="entry name" value="DUF2165_transmembrane"/>
</dbReference>
<evidence type="ECO:0000313" key="3">
    <source>
        <dbReference type="Proteomes" id="UP000004386"/>
    </source>
</evidence>
<dbReference type="AlphaFoldDB" id="C4WF43"/>
<accession>C4WF43</accession>
<keyword evidence="1" id="KW-0812">Transmembrane</keyword>
<dbReference type="Pfam" id="PF09933">
    <property type="entry name" value="DUF2165"/>
    <property type="match status" value="1"/>
</dbReference>
<dbReference type="HOGENOM" id="CLU_110234_0_0_5"/>